<comment type="caution">
    <text evidence="2">The sequence shown here is derived from an EMBL/GenBank/DDBJ whole genome shotgun (WGS) entry which is preliminary data.</text>
</comment>
<feature type="signal peptide" evidence="1">
    <location>
        <begin position="1"/>
        <end position="31"/>
    </location>
</feature>
<name>A0AAV6FE89_9TELE</name>
<evidence type="ECO:0000256" key="1">
    <source>
        <dbReference type="SAM" id="SignalP"/>
    </source>
</evidence>
<sequence>MSISSPSFSSSSSVCLSLLFLFLSFFPLVASGHIRQATSDLELLPCLSSPLCFEEFPFSKREEYTYICI</sequence>
<evidence type="ECO:0000313" key="2">
    <source>
        <dbReference type="EMBL" id="KAG5261093.1"/>
    </source>
</evidence>
<dbReference type="EMBL" id="JADWDJ010000024">
    <property type="protein sequence ID" value="KAG5261093.1"/>
    <property type="molecule type" value="Genomic_DNA"/>
</dbReference>
<accession>A0AAV6FE89</accession>
<dbReference type="AlphaFoldDB" id="A0AAV6FE89"/>
<gene>
    <name evidence="2" type="ORF">AALO_G00299930</name>
</gene>
<protein>
    <recommendedName>
        <fullName evidence="4">Secreted protein</fullName>
    </recommendedName>
</protein>
<proteinExistence type="predicted"/>
<feature type="chain" id="PRO_5043495950" description="Secreted protein" evidence="1">
    <location>
        <begin position="32"/>
        <end position="69"/>
    </location>
</feature>
<evidence type="ECO:0008006" key="4">
    <source>
        <dbReference type="Google" id="ProtNLM"/>
    </source>
</evidence>
<dbReference type="Proteomes" id="UP000823561">
    <property type="component" value="Chromosome 24"/>
</dbReference>
<keyword evidence="1" id="KW-0732">Signal</keyword>
<organism evidence="2 3">
    <name type="scientific">Alosa alosa</name>
    <name type="common">allis shad</name>
    <dbReference type="NCBI Taxonomy" id="278164"/>
    <lineage>
        <taxon>Eukaryota</taxon>
        <taxon>Metazoa</taxon>
        <taxon>Chordata</taxon>
        <taxon>Craniata</taxon>
        <taxon>Vertebrata</taxon>
        <taxon>Euteleostomi</taxon>
        <taxon>Actinopterygii</taxon>
        <taxon>Neopterygii</taxon>
        <taxon>Teleostei</taxon>
        <taxon>Clupei</taxon>
        <taxon>Clupeiformes</taxon>
        <taxon>Clupeoidei</taxon>
        <taxon>Clupeidae</taxon>
        <taxon>Alosa</taxon>
    </lineage>
</organism>
<evidence type="ECO:0000313" key="3">
    <source>
        <dbReference type="Proteomes" id="UP000823561"/>
    </source>
</evidence>
<keyword evidence="3" id="KW-1185">Reference proteome</keyword>
<reference evidence="2" key="1">
    <citation type="submission" date="2020-10" db="EMBL/GenBank/DDBJ databases">
        <title>Chromosome-scale genome assembly of the Allis shad, Alosa alosa.</title>
        <authorList>
            <person name="Margot Z."/>
            <person name="Christophe K."/>
            <person name="Cabau C."/>
            <person name="Louis A."/>
            <person name="Berthelot C."/>
            <person name="Parey E."/>
            <person name="Roest Crollius H."/>
            <person name="Montfort J."/>
            <person name="Robinson-Rechavi M."/>
            <person name="Bucao C."/>
            <person name="Bouchez O."/>
            <person name="Gislard M."/>
            <person name="Lluch J."/>
            <person name="Milhes M."/>
            <person name="Lampietro C."/>
            <person name="Lopez Roques C."/>
            <person name="Donnadieu C."/>
            <person name="Braasch I."/>
            <person name="Desvignes T."/>
            <person name="Postlethwait J."/>
            <person name="Bobe J."/>
            <person name="Guiguen Y."/>
        </authorList>
    </citation>
    <scope>NUCLEOTIDE SEQUENCE</scope>
    <source>
        <strain evidence="2">M-15738</strain>
        <tissue evidence="2">Blood</tissue>
    </source>
</reference>